<dbReference type="EMBL" id="VBAN01000419">
    <property type="protein sequence ID" value="TMI78426.1"/>
    <property type="molecule type" value="Genomic_DNA"/>
</dbReference>
<dbReference type="Pfam" id="PF00682">
    <property type="entry name" value="HMGL-like"/>
    <property type="match status" value="1"/>
</dbReference>
<dbReference type="PANTHER" id="PTHR42880:SF1">
    <property type="entry name" value="ISOPROPYLMALATE_HOMOCITRATE_CITRAMALATE SYNTHASE FAMILY PROTEIN"/>
    <property type="match status" value="1"/>
</dbReference>
<organism evidence="3 4">
    <name type="scientific">Candidatus Segetimicrobium genomatis</name>
    <dbReference type="NCBI Taxonomy" id="2569760"/>
    <lineage>
        <taxon>Bacteria</taxon>
        <taxon>Bacillati</taxon>
        <taxon>Candidatus Sysuimicrobiota</taxon>
        <taxon>Candidatus Sysuimicrobiia</taxon>
        <taxon>Candidatus Sysuimicrobiales</taxon>
        <taxon>Candidatus Segetimicrobiaceae</taxon>
        <taxon>Candidatus Segetimicrobium</taxon>
    </lineage>
</organism>
<dbReference type="PANTHER" id="PTHR42880">
    <property type="entry name" value="HOMOCITRATE SYNTHASE"/>
    <property type="match status" value="1"/>
</dbReference>
<dbReference type="AlphaFoldDB" id="A0A537J5T7"/>
<accession>A0A537J5T7</accession>
<dbReference type="GO" id="GO:0016740">
    <property type="term" value="F:transferase activity"/>
    <property type="evidence" value="ECO:0007669"/>
    <property type="project" value="UniProtKB-KW"/>
</dbReference>
<evidence type="ECO:0000259" key="2">
    <source>
        <dbReference type="PROSITE" id="PS50991"/>
    </source>
</evidence>
<dbReference type="InterPro" id="IPR000891">
    <property type="entry name" value="PYR_CT"/>
</dbReference>
<keyword evidence="1" id="KW-0808">Transferase</keyword>
<reference evidence="3 4" key="1">
    <citation type="journal article" date="2019" name="Nat. Microbiol.">
        <title>Mediterranean grassland soil C-N compound turnover is dependent on rainfall and depth, and is mediated by genomically divergent microorganisms.</title>
        <authorList>
            <person name="Diamond S."/>
            <person name="Andeer P.F."/>
            <person name="Li Z."/>
            <person name="Crits-Christoph A."/>
            <person name="Burstein D."/>
            <person name="Anantharaman K."/>
            <person name="Lane K.R."/>
            <person name="Thomas B.C."/>
            <person name="Pan C."/>
            <person name="Northen T.R."/>
            <person name="Banfield J.F."/>
        </authorList>
    </citation>
    <scope>NUCLEOTIDE SEQUENCE [LARGE SCALE GENOMIC DNA]</scope>
    <source>
        <strain evidence="3">NP_6</strain>
    </source>
</reference>
<dbReference type="InterPro" id="IPR013785">
    <property type="entry name" value="Aldolase_TIM"/>
</dbReference>
<sequence length="475" mass="52619">MPGILRQPGPYGTLSFARIKPSGRAVVEHRWPLTHARRLVDVVDVTEPNLMREQFPYERPPKVLFDGVEVPLDPPDEILITDTTFRDGQQARAPLEVAQIIRLFDLLHRLSGPNGVIRKSEFFLYGVRDRQAVAQVLSRGYRYPEVTGWVRAKREDLRLVREAGLSETGILTSCSDYHIFLKLGWTRRKALDNYVGVVSEALAQGLRVRCHLEDLTRADVHGFVVPLAQRLMALAEQARLPVILRLCDTMGYGVPYPGAVLPRSVPRLVHAMTHDAGVPTAWLEWHGHNDFYKVLVNASTAWLYGCAAANGTLLGYGERTGNTPLEGLVFEYAGLMGGLNGMDTTAITEIAEYMERECQYPIPASQPFVGRAFNATSAGIHADGAMKNEEIYNIFDTGALLNRPPAVNVTDRSGVAGVALWIRQHTGRNLSKDHPAVEAIHAWVNAQYAAGRTTAVSDEEMAAQVTRHLQEVTLS</sequence>
<dbReference type="Proteomes" id="UP000318093">
    <property type="component" value="Unassembled WGS sequence"/>
</dbReference>
<evidence type="ECO:0000313" key="3">
    <source>
        <dbReference type="EMBL" id="TMI78426.1"/>
    </source>
</evidence>
<comment type="caution">
    <text evidence="3">The sequence shown here is derived from an EMBL/GenBank/DDBJ whole genome shotgun (WGS) entry which is preliminary data.</text>
</comment>
<evidence type="ECO:0000313" key="4">
    <source>
        <dbReference type="Proteomes" id="UP000318093"/>
    </source>
</evidence>
<gene>
    <name evidence="3" type="ORF">E6H03_12090</name>
</gene>
<feature type="domain" description="Pyruvate carboxyltransferase" evidence="2">
    <location>
        <begin position="78"/>
        <end position="348"/>
    </location>
</feature>
<protein>
    <submittedName>
        <fullName evidence="3">2-isopropylmalate synthase</fullName>
    </submittedName>
</protein>
<dbReference type="PROSITE" id="PS50991">
    <property type="entry name" value="PYR_CT"/>
    <property type="match status" value="1"/>
</dbReference>
<dbReference type="Gene3D" id="3.20.20.70">
    <property type="entry name" value="Aldolase class I"/>
    <property type="match status" value="1"/>
</dbReference>
<dbReference type="SUPFAM" id="SSF51569">
    <property type="entry name" value="Aldolase"/>
    <property type="match status" value="1"/>
</dbReference>
<name>A0A537J5T7_9BACT</name>
<evidence type="ECO:0000256" key="1">
    <source>
        <dbReference type="ARBA" id="ARBA00022679"/>
    </source>
</evidence>
<dbReference type="CDD" id="cd07947">
    <property type="entry name" value="DRE_TIM_Re_CS"/>
    <property type="match status" value="1"/>
</dbReference>
<proteinExistence type="predicted"/>